<dbReference type="Pfam" id="PF05496">
    <property type="entry name" value="RuvB_N"/>
    <property type="match status" value="1"/>
</dbReference>
<feature type="binding site" evidence="9">
    <location>
        <position position="218"/>
    </location>
    <ligand>
        <name>ATP</name>
        <dbReference type="ChEBI" id="CHEBI:30616"/>
    </ligand>
</feature>
<dbReference type="GO" id="GO:0005524">
    <property type="term" value="F:ATP binding"/>
    <property type="evidence" value="ECO:0007669"/>
    <property type="project" value="UniProtKB-UniRule"/>
</dbReference>
<dbReference type="GO" id="GO:0005737">
    <property type="term" value="C:cytoplasm"/>
    <property type="evidence" value="ECO:0007669"/>
    <property type="project" value="UniProtKB-SubCell"/>
</dbReference>
<feature type="region of interest" description="Disordered" evidence="10">
    <location>
        <begin position="328"/>
        <end position="361"/>
    </location>
</feature>
<evidence type="ECO:0000256" key="8">
    <source>
        <dbReference type="ARBA" id="ARBA00023204"/>
    </source>
</evidence>
<keyword evidence="8 9" id="KW-0234">DNA repair</keyword>
<evidence type="ECO:0000256" key="1">
    <source>
        <dbReference type="ARBA" id="ARBA00022490"/>
    </source>
</evidence>
<comment type="similarity">
    <text evidence="9">Belongs to the RuvB family.</text>
</comment>
<feature type="region of interest" description="Head domain (RuvB-H)" evidence="9">
    <location>
        <begin position="255"/>
        <end position="361"/>
    </location>
</feature>
<dbReference type="SMART" id="SM00382">
    <property type="entry name" value="AAA"/>
    <property type="match status" value="1"/>
</dbReference>
<dbReference type="InterPro" id="IPR041445">
    <property type="entry name" value="AAA_lid_4"/>
</dbReference>
<keyword evidence="7 9" id="KW-0233">DNA recombination</keyword>
<keyword evidence="5 9" id="KW-0067">ATP-binding</keyword>
<dbReference type="Gene3D" id="1.10.8.60">
    <property type="match status" value="1"/>
</dbReference>
<dbReference type="GO" id="GO:0006310">
    <property type="term" value="P:DNA recombination"/>
    <property type="evidence" value="ECO:0007669"/>
    <property type="project" value="UniProtKB-UniRule"/>
</dbReference>
<dbReference type="NCBIfam" id="TIGR00635">
    <property type="entry name" value="ruvB"/>
    <property type="match status" value="1"/>
</dbReference>
<feature type="binding site" evidence="9">
    <location>
        <position position="21"/>
    </location>
    <ligand>
        <name>ATP</name>
        <dbReference type="ChEBI" id="CHEBI:30616"/>
    </ligand>
</feature>
<comment type="domain">
    <text evidence="9">Has 3 domains, the large (RuvB-L) and small ATPase (RuvB-S) domains and the C-terminal head (RuvB-H) domain. The head domain binds DNA, while the ATPase domains jointly bind ATP, ADP or are empty depending on the state of the subunit in the translocation cycle. During a single DNA translocation step the structure of each domain remains the same, but their relative positions change.</text>
</comment>
<keyword evidence="1 9" id="KW-0963">Cytoplasm</keyword>
<dbReference type="InterPro" id="IPR036390">
    <property type="entry name" value="WH_DNA-bd_sf"/>
</dbReference>
<dbReference type="HAMAP" id="MF_00016">
    <property type="entry name" value="DNA_HJ_migration_RuvB"/>
    <property type="match status" value="1"/>
</dbReference>
<evidence type="ECO:0000313" key="13">
    <source>
        <dbReference type="Proteomes" id="UP000236846"/>
    </source>
</evidence>
<feature type="binding site" evidence="9">
    <location>
        <position position="66"/>
    </location>
    <ligand>
        <name>ATP</name>
        <dbReference type="ChEBI" id="CHEBI:30616"/>
    </ligand>
</feature>
<dbReference type="GO" id="GO:0000400">
    <property type="term" value="F:four-way junction DNA binding"/>
    <property type="evidence" value="ECO:0007669"/>
    <property type="project" value="UniProtKB-UniRule"/>
</dbReference>
<evidence type="ECO:0000256" key="5">
    <source>
        <dbReference type="ARBA" id="ARBA00022840"/>
    </source>
</evidence>
<feature type="binding site" evidence="9">
    <location>
        <position position="62"/>
    </location>
    <ligand>
        <name>ATP</name>
        <dbReference type="ChEBI" id="CHEBI:30616"/>
    </ligand>
</feature>
<dbReference type="GO" id="GO:0006281">
    <property type="term" value="P:DNA repair"/>
    <property type="evidence" value="ECO:0007669"/>
    <property type="project" value="UniProtKB-UniRule"/>
</dbReference>
<dbReference type="InterPro" id="IPR036388">
    <property type="entry name" value="WH-like_DNA-bd_sf"/>
</dbReference>
<comment type="caution">
    <text evidence="12">The sequence shown here is derived from an EMBL/GenBank/DDBJ whole genome shotgun (WGS) entry which is preliminary data.</text>
</comment>
<dbReference type="InterPro" id="IPR008823">
    <property type="entry name" value="RuvB_wg_C"/>
</dbReference>
<dbReference type="InterPro" id="IPR003593">
    <property type="entry name" value="AAA+_ATPase"/>
</dbReference>
<gene>
    <name evidence="9" type="primary">ruvB</name>
    <name evidence="12" type="ORF">COV41_02710</name>
</gene>
<name>A0A2H0PW78_9BACT</name>
<dbReference type="PANTHER" id="PTHR42848">
    <property type="match status" value="1"/>
</dbReference>
<comment type="catalytic activity">
    <reaction evidence="9">
        <text>ATP + H2O = ADP + phosphate + H(+)</text>
        <dbReference type="Rhea" id="RHEA:13065"/>
        <dbReference type="ChEBI" id="CHEBI:15377"/>
        <dbReference type="ChEBI" id="CHEBI:15378"/>
        <dbReference type="ChEBI" id="CHEBI:30616"/>
        <dbReference type="ChEBI" id="CHEBI:43474"/>
        <dbReference type="ChEBI" id="CHEBI:456216"/>
    </reaction>
</comment>
<dbReference type="PANTHER" id="PTHR42848:SF1">
    <property type="entry name" value="HOLLIDAY JUNCTION BRANCH MIGRATION COMPLEX SUBUNIT RUVB"/>
    <property type="match status" value="1"/>
</dbReference>
<comment type="caution">
    <text evidence="9">Lacks conserved residue(s) required for the propagation of feature annotation.</text>
</comment>
<feature type="binding site" evidence="9">
    <location>
        <position position="20"/>
    </location>
    <ligand>
        <name>ATP</name>
        <dbReference type="ChEBI" id="CHEBI:30616"/>
    </ligand>
</feature>
<dbReference type="Proteomes" id="UP000236846">
    <property type="component" value="Unassembled WGS sequence"/>
</dbReference>
<comment type="function">
    <text evidence="9">The RuvA-RuvB-RuvC complex processes Holliday junction (HJ) DNA during genetic recombination and DNA repair, while the RuvA-RuvB complex plays an important role in the rescue of blocked DNA replication forks via replication fork reversal (RFR). RuvA specifically binds to HJ cruciform DNA, conferring on it an open structure. The RuvB hexamer acts as an ATP-dependent pump, pulling dsDNA into and through the RuvAB complex. RuvB forms 2 homohexamers on either side of HJ DNA bound by 1 or 2 RuvA tetramers; 4 subunits per hexamer contact DNA at a time. Coordinated motions by a converter formed by DNA-disengaged RuvB subunits stimulates ATP hydrolysis and nucleotide exchange. Immobilization of the converter enables RuvB to convert the ATP-contained energy into a lever motion, pulling 2 nucleotides of DNA out of the RuvA tetramer per ATP hydrolyzed, thus driving DNA branch migration. The RuvB motors rotate together with the DNA substrate, which together with the progressing nucleotide cycle form the mechanistic basis for DNA recombination by continuous HJ branch migration. Branch migration allows RuvC to scan DNA until it finds its consensus sequence, where it cleaves and resolves cruciform DNA.</text>
</comment>
<feature type="binding site" evidence="9">
    <location>
        <position position="65"/>
    </location>
    <ligand>
        <name>ATP</name>
        <dbReference type="ChEBI" id="CHEBI:30616"/>
    </ligand>
</feature>
<dbReference type="InterPro" id="IPR027417">
    <property type="entry name" value="P-loop_NTPase"/>
</dbReference>
<feature type="binding site" evidence="9">
    <location>
        <position position="67"/>
    </location>
    <ligand>
        <name>ATP</name>
        <dbReference type="ChEBI" id="CHEBI:30616"/>
    </ligand>
</feature>
<feature type="binding site" evidence="9">
    <location>
        <position position="66"/>
    </location>
    <ligand>
        <name>Mg(2+)</name>
        <dbReference type="ChEBI" id="CHEBI:18420"/>
    </ligand>
</feature>
<evidence type="ECO:0000256" key="10">
    <source>
        <dbReference type="SAM" id="MobiDB-lite"/>
    </source>
</evidence>
<dbReference type="GO" id="GO:0009378">
    <property type="term" value="F:four-way junction helicase activity"/>
    <property type="evidence" value="ECO:0007669"/>
    <property type="project" value="InterPro"/>
</dbReference>
<feature type="binding site" evidence="9">
    <location>
        <position position="310"/>
    </location>
    <ligand>
        <name>DNA</name>
        <dbReference type="ChEBI" id="CHEBI:16991"/>
    </ligand>
</feature>
<protein>
    <recommendedName>
        <fullName evidence="9">Holliday junction branch migration complex subunit RuvB</fullName>
        <ecNumber evidence="9">3.6.4.-</ecNumber>
    </recommendedName>
</protein>
<evidence type="ECO:0000256" key="3">
    <source>
        <dbReference type="ARBA" id="ARBA00022763"/>
    </source>
</evidence>
<dbReference type="Pfam" id="PF17864">
    <property type="entry name" value="AAA_lid_4"/>
    <property type="match status" value="1"/>
</dbReference>
<proteinExistence type="inferred from homology"/>
<evidence type="ECO:0000256" key="9">
    <source>
        <dbReference type="HAMAP-Rule" id="MF_00016"/>
    </source>
</evidence>
<dbReference type="Pfam" id="PF05491">
    <property type="entry name" value="WHD_RuvB"/>
    <property type="match status" value="1"/>
</dbReference>
<evidence type="ECO:0000256" key="4">
    <source>
        <dbReference type="ARBA" id="ARBA00022801"/>
    </source>
</evidence>
<keyword evidence="3 9" id="KW-0227">DNA damage</keyword>
<comment type="subcellular location">
    <subcellularLocation>
        <location evidence="9">Cytoplasm</location>
    </subcellularLocation>
</comment>
<dbReference type="GO" id="GO:0016887">
    <property type="term" value="F:ATP hydrolysis activity"/>
    <property type="evidence" value="ECO:0007669"/>
    <property type="project" value="RHEA"/>
</dbReference>
<dbReference type="SUPFAM" id="SSF46785">
    <property type="entry name" value="Winged helix' DNA-binding domain"/>
    <property type="match status" value="1"/>
</dbReference>
<feature type="binding site" evidence="9">
    <location>
        <position position="171"/>
    </location>
    <ligand>
        <name>ATP</name>
        <dbReference type="ChEBI" id="CHEBI:30616"/>
    </ligand>
</feature>
<dbReference type="NCBIfam" id="NF000868">
    <property type="entry name" value="PRK00080.1"/>
    <property type="match status" value="1"/>
</dbReference>
<dbReference type="Gene3D" id="1.10.10.10">
    <property type="entry name" value="Winged helix-like DNA-binding domain superfamily/Winged helix DNA-binding domain"/>
    <property type="match status" value="1"/>
</dbReference>
<evidence type="ECO:0000259" key="11">
    <source>
        <dbReference type="SMART" id="SM00382"/>
    </source>
</evidence>
<feature type="region of interest" description="Small ATPAse domain (RuvB-S)" evidence="9">
    <location>
        <begin position="182"/>
        <end position="252"/>
    </location>
</feature>
<evidence type="ECO:0000256" key="2">
    <source>
        <dbReference type="ARBA" id="ARBA00022741"/>
    </source>
</evidence>
<feature type="domain" description="AAA+ ATPase" evidence="11">
    <location>
        <begin position="51"/>
        <end position="182"/>
    </location>
</feature>
<dbReference type="EC" id="3.6.4.-" evidence="9"/>
<feature type="binding site" evidence="9">
    <location>
        <position position="291"/>
    </location>
    <ligand>
        <name>DNA</name>
        <dbReference type="ChEBI" id="CHEBI:16991"/>
    </ligand>
</feature>
<organism evidence="12 13">
    <name type="scientific">Candidatus Brennerbacteria bacterium CG11_big_fil_rev_8_21_14_0_20_43_10</name>
    <dbReference type="NCBI Taxonomy" id="1974523"/>
    <lineage>
        <taxon>Bacteria</taxon>
        <taxon>Candidatus Brenneribacteriota</taxon>
    </lineage>
</organism>
<feature type="binding site" evidence="9">
    <location>
        <position position="181"/>
    </location>
    <ligand>
        <name>ATP</name>
        <dbReference type="ChEBI" id="CHEBI:30616"/>
    </ligand>
</feature>
<feature type="region of interest" description="Large ATPase domain (RuvB-L)" evidence="9">
    <location>
        <begin position="1"/>
        <end position="181"/>
    </location>
</feature>
<keyword evidence="2 9" id="KW-0547">Nucleotide-binding</keyword>
<sequence>MEQAISKNENIDDTVLDNALRPKSWKEFIGQNAVKRALQILLQSAQKQHKACDHILFSGPSGVGKTTLAYLIARELGAKITVTSGPAIQKSGDVAALLSNLEQGEILFIDEAHRLNKHIEEMLYPAMESRTLHLIIGKGISARSLELKLPSFTLIAATTRPSLLSNPLRNRFGSINHLDYYETNHMEQILKRSSDILHIAIDSDAISALAYASRATPRIANRLLKRTWDLAIVENKPTISFPVVKESLEILNIDSIGLENIDRKLLHVLVHTFNGGPVGVQSLAATLNEERETIESIHEPYLIRLGLIERTGRGRIATPETYRYLNMNPSAQVPARFDSRNKSGKSQSKSGMPAQSGKTKP</sequence>
<keyword evidence="12" id="KW-0347">Helicase</keyword>
<keyword evidence="4 9" id="KW-0378">Hydrolase</keyword>
<dbReference type="EMBL" id="PCXE01000053">
    <property type="protein sequence ID" value="PIR25776.1"/>
    <property type="molecule type" value="Genomic_DNA"/>
</dbReference>
<reference evidence="12 13" key="1">
    <citation type="submission" date="2017-09" db="EMBL/GenBank/DDBJ databases">
        <title>Depth-based differentiation of microbial function through sediment-hosted aquifers and enrichment of novel symbionts in the deep terrestrial subsurface.</title>
        <authorList>
            <person name="Probst A.J."/>
            <person name="Ladd B."/>
            <person name="Jarett J.K."/>
            <person name="Geller-Mcgrath D.E."/>
            <person name="Sieber C.M."/>
            <person name="Emerson J.B."/>
            <person name="Anantharaman K."/>
            <person name="Thomas B.C."/>
            <person name="Malmstrom R."/>
            <person name="Stieglmeier M."/>
            <person name="Klingl A."/>
            <person name="Woyke T."/>
            <person name="Ryan C.M."/>
            <person name="Banfield J.F."/>
        </authorList>
    </citation>
    <scope>NUCLEOTIDE SEQUENCE [LARGE SCALE GENOMIC DNA]</scope>
    <source>
        <strain evidence="12">CG11_big_fil_rev_8_21_14_0_20_43_10</strain>
    </source>
</reference>
<dbReference type="AlphaFoldDB" id="A0A2H0PW78"/>
<comment type="subunit">
    <text evidence="9">Homohexamer. Forms an RuvA(8)-RuvB(12)-Holliday junction (HJ) complex. HJ DNA is sandwiched between 2 RuvA tetramers; dsDNA enters through RuvA and exits via RuvB. An RuvB hexamer assembles on each DNA strand where it exits the tetramer. Each RuvB hexamer is contacted by two RuvA subunits (via domain III) on 2 adjacent RuvB subunits; this complex drives branch migration. In the full resolvosome a probable DNA-RuvA(4)-RuvB(12)-RuvC(2) complex forms which resolves the HJ.</text>
</comment>
<dbReference type="CDD" id="cd00009">
    <property type="entry name" value="AAA"/>
    <property type="match status" value="1"/>
</dbReference>
<evidence type="ECO:0000313" key="12">
    <source>
        <dbReference type="EMBL" id="PIR25776.1"/>
    </source>
</evidence>
<accession>A0A2H0PW78</accession>
<keyword evidence="6 9" id="KW-0238">DNA-binding</keyword>
<evidence type="ECO:0000256" key="7">
    <source>
        <dbReference type="ARBA" id="ARBA00023172"/>
    </source>
</evidence>
<dbReference type="InterPro" id="IPR008824">
    <property type="entry name" value="RuvB-like_N"/>
</dbReference>
<dbReference type="SUPFAM" id="SSF52540">
    <property type="entry name" value="P-loop containing nucleoside triphosphate hydrolases"/>
    <property type="match status" value="1"/>
</dbReference>
<dbReference type="InterPro" id="IPR004605">
    <property type="entry name" value="DNA_helicase_Holl-junc_RuvB"/>
</dbReference>
<evidence type="ECO:0000256" key="6">
    <source>
        <dbReference type="ARBA" id="ARBA00023125"/>
    </source>
</evidence>
<dbReference type="GO" id="GO:0048476">
    <property type="term" value="C:Holliday junction resolvase complex"/>
    <property type="evidence" value="ECO:0007669"/>
    <property type="project" value="UniProtKB-UniRule"/>
</dbReference>
<feature type="binding site" evidence="9">
    <location>
        <position position="315"/>
    </location>
    <ligand>
        <name>DNA</name>
        <dbReference type="ChEBI" id="CHEBI:16991"/>
    </ligand>
</feature>
<dbReference type="Gene3D" id="3.40.50.300">
    <property type="entry name" value="P-loop containing nucleotide triphosphate hydrolases"/>
    <property type="match status" value="1"/>
</dbReference>